<protein>
    <submittedName>
        <fullName evidence="1">Uncharacterized protein</fullName>
    </submittedName>
</protein>
<dbReference type="AlphaFoldDB" id="A0A2S1QWQ5"/>
<evidence type="ECO:0000313" key="1">
    <source>
        <dbReference type="EMBL" id="AWH84838.1"/>
    </source>
</evidence>
<evidence type="ECO:0000313" key="2">
    <source>
        <dbReference type="Proteomes" id="UP000244929"/>
    </source>
</evidence>
<keyword evidence="2" id="KW-1185">Reference proteome</keyword>
<dbReference type="InterPro" id="IPR058148">
    <property type="entry name" value="M949_RS01915-like_dom"/>
</dbReference>
<organism evidence="1 2">
    <name type="scientific">Flavobacterium album</name>
    <dbReference type="NCBI Taxonomy" id="2175091"/>
    <lineage>
        <taxon>Bacteria</taxon>
        <taxon>Pseudomonadati</taxon>
        <taxon>Bacteroidota</taxon>
        <taxon>Flavobacteriia</taxon>
        <taxon>Flavobacteriales</taxon>
        <taxon>Flavobacteriaceae</taxon>
        <taxon>Flavobacterium</taxon>
    </lineage>
</organism>
<accession>A0A2S1QWQ5</accession>
<sequence length="234" mass="26633">MDQWLNYSYMITKRNATLFLVLINISVCLAQGKLSPTKLNAKQLPEGIEYEGKVKSALQWKDANGDNILITTETGIYTSKKFKHEDDGRDAELFAYHYIMKGGKPLQTWKVYDYISDCPLDIEANFVSDPPNITDLDNDGFAEVWMVYKTACRGDVSPADMKLIMYENGKKHAMRGTEKMLQGVDEKGNKSYDGGTYKFDPAFTNAPESFRVFAKKLWKENLYFVPSTGEPKKL</sequence>
<reference evidence="1 2" key="1">
    <citation type="submission" date="2018-04" db="EMBL/GenBank/DDBJ databases">
        <title>Genome sequencing of Flavobacterium sp. HYN0059.</title>
        <authorList>
            <person name="Yi H."/>
            <person name="Baek C."/>
        </authorList>
    </citation>
    <scope>NUCLEOTIDE SEQUENCE [LARGE SCALE GENOMIC DNA]</scope>
    <source>
        <strain evidence="1 2">HYN0059</strain>
    </source>
</reference>
<dbReference type="NCBIfam" id="NF046077">
    <property type="entry name" value="LPS_M949_RS01915"/>
    <property type="match status" value="1"/>
</dbReference>
<gene>
    <name evidence="1" type="ORF">HYN59_06725</name>
</gene>
<dbReference type="KEGG" id="falb:HYN59_06725"/>
<dbReference type="Proteomes" id="UP000244929">
    <property type="component" value="Chromosome"/>
</dbReference>
<proteinExistence type="predicted"/>
<name>A0A2S1QWQ5_9FLAO</name>
<dbReference type="EMBL" id="CP029186">
    <property type="protein sequence ID" value="AWH84838.1"/>
    <property type="molecule type" value="Genomic_DNA"/>
</dbReference>